<dbReference type="InterPro" id="IPR046288">
    <property type="entry name" value="DUF6325"/>
</dbReference>
<dbReference type="EMBL" id="CAEZYW010000160">
    <property type="protein sequence ID" value="CAB4746342.1"/>
    <property type="molecule type" value="Genomic_DNA"/>
</dbReference>
<name>A0A6J6TFX5_9ZZZZ</name>
<protein>
    <submittedName>
        <fullName evidence="1">Unannotated protein</fullName>
    </submittedName>
</protein>
<gene>
    <name evidence="1" type="ORF">UFOPK2786_01056</name>
</gene>
<evidence type="ECO:0000313" key="1">
    <source>
        <dbReference type="EMBL" id="CAB4746342.1"/>
    </source>
</evidence>
<dbReference type="AlphaFoldDB" id="A0A6J6TFX5"/>
<reference evidence="1" key="1">
    <citation type="submission" date="2020-05" db="EMBL/GenBank/DDBJ databases">
        <authorList>
            <person name="Chiriac C."/>
            <person name="Salcher M."/>
            <person name="Ghai R."/>
            <person name="Kavagutti S V."/>
        </authorList>
    </citation>
    <scope>NUCLEOTIDE SEQUENCE</scope>
</reference>
<sequence length="142" mass="15296">MSIGPVEYVVIKFPGNHFTGEIAPEVVRLVEAGTVRILDFVFITRDENGETTWIELDALDGELTAGFLDEEAVLQGLLNEDDIALIATELDFNSSAALIVWENTWATSFADAVRRADGAIVAHDRIPRDAVLAAVAAAALEA</sequence>
<dbReference type="Pfam" id="PF19850">
    <property type="entry name" value="DUF6325"/>
    <property type="match status" value="1"/>
</dbReference>
<accession>A0A6J6TFX5</accession>
<proteinExistence type="predicted"/>
<organism evidence="1">
    <name type="scientific">freshwater metagenome</name>
    <dbReference type="NCBI Taxonomy" id="449393"/>
    <lineage>
        <taxon>unclassified sequences</taxon>
        <taxon>metagenomes</taxon>
        <taxon>ecological metagenomes</taxon>
    </lineage>
</organism>